<dbReference type="PANTHER" id="PTHR14207:SF1">
    <property type="entry name" value="EMOPAMIL-BINDING PROTEIN-LIKE"/>
    <property type="match status" value="1"/>
</dbReference>
<protein>
    <recommendedName>
        <fullName evidence="8">EXPERA domain-containing protein</fullName>
    </recommendedName>
</protein>
<evidence type="ECO:0000313" key="10">
    <source>
        <dbReference type="Proteomes" id="UP000293360"/>
    </source>
</evidence>
<dbReference type="GO" id="GO:0016020">
    <property type="term" value="C:membrane"/>
    <property type="evidence" value="ECO:0007669"/>
    <property type="project" value="UniProtKB-SubCell"/>
</dbReference>
<dbReference type="OrthoDB" id="5415655at2759"/>
<feature type="transmembrane region" description="Helical" evidence="7">
    <location>
        <begin position="25"/>
        <end position="46"/>
    </location>
</feature>
<keyword evidence="5 6" id="KW-0472">Membrane</keyword>
<dbReference type="PANTHER" id="PTHR14207">
    <property type="entry name" value="STEROL ISOMERASE"/>
    <property type="match status" value="1"/>
</dbReference>
<reference evidence="9 10" key="1">
    <citation type="submission" date="2018-06" db="EMBL/GenBank/DDBJ databases">
        <title>Complete Genomes of Monosporascus.</title>
        <authorList>
            <person name="Robinson A.J."/>
            <person name="Natvig D.O."/>
        </authorList>
    </citation>
    <scope>NUCLEOTIDE SEQUENCE [LARGE SCALE GENOMIC DNA]</scope>
    <source>
        <strain evidence="9 10">CBS 110550</strain>
    </source>
</reference>
<dbReference type="GO" id="GO:0016125">
    <property type="term" value="P:sterol metabolic process"/>
    <property type="evidence" value="ECO:0007669"/>
    <property type="project" value="InterPro"/>
</dbReference>
<feature type="domain" description="EXPERA" evidence="8">
    <location>
        <begin position="53"/>
        <end position="229"/>
    </location>
</feature>
<proteinExistence type="inferred from homology"/>
<evidence type="ECO:0000256" key="5">
    <source>
        <dbReference type="ARBA" id="ARBA00023136"/>
    </source>
</evidence>
<feature type="transmembrane region" description="Helical" evidence="7">
    <location>
        <begin position="173"/>
        <end position="191"/>
    </location>
</feature>
<dbReference type="Proteomes" id="UP000293360">
    <property type="component" value="Unassembled WGS sequence"/>
</dbReference>
<dbReference type="GO" id="GO:0005783">
    <property type="term" value="C:endoplasmic reticulum"/>
    <property type="evidence" value="ECO:0007669"/>
    <property type="project" value="TreeGrafter"/>
</dbReference>
<evidence type="ECO:0000256" key="1">
    <source>
        <dbReference type="ARBA" id="ARBA00004141"/>
    </source>
</evidence>
<dbReference type="EMBL" id="QJNU01000802">
    <property type="protein sequence ID" value="RYO85755.1"/>
    <property type="molecule type" value="Genomic_DNA"/>
</dbReference>
<comment type="caution">
    <text evidence="9">The sequence shown here is derived from an EMBL/GenBank/DDBJ whole genome shotgun (WGS) entry which is preliminary data.</text>
</comment>
<evidence type="ECO:0000313" key="9">
    <source>
        <dbReference type="EMBL" id="RYO85755.1"/>
    </source>
</evidence>
<keyword evidence="4 6" id="KW-1133">Transmembrane helix</keyword>
<evidence type="ECO:0000256" key="3">
    <source>
        <dbReference type="ARBA" id="ARBA00022692"/>
    </source>
</evidence>
<keyword evidence="10" id="KW-1185">Reference proteome</keyword>
<feature type="transmembrane region" description="Helical" evidence="7">
    <location>
        <begin position="143"/>
        <end position="166"/>
    </location>
</feature>
<evidence type="ECO:0000256" key="2">
    <source>
        <dbReference type="ARBA" id="ARBA00008337"/>
    </source>
</evidence>
<comment type="subcellular location">
    <subcellularLocation>
        <location evidence="1">Membrane</location>
        <topology evidence="1">Multi-pass membrane protein</topology>
    </subcellularLocation>
</comment>
<evidence type="ECO:0000256" key="7">
    <source>
        <dbReference type="SAM" id="Phobius"/>
    </source>
</evidence>
<dbReference type="InterPro" id="IPR007905">
    <property type="entry name" value="EBP"/>
</dbReference>
<feature type="transmembrane region" description="Helical" evidence="7">
    <location>
        <begin position="58"/>
        <end position="84"/>
    </location>
</feature>
<feature type="transmembrane region" description="Helical" evidence="7">
    <location>
        <begin position="211"/>
        <end position="233"/>
    </location>
</feature>
<comment type="similarity">
    <text evidence="2">Belongs to the EBP family.</text>
</comment>
<keyword evidence="3 6" id="KW-0812">Transmembrane</keyword>
<dbReference type="Pfam" id="PF05241">
    <property type="entry name" value="EBP"/>
    <property type="match status" value="1"/>
</dbReference>
<organism evidence="9 10">
    <name type="scientific">Monosporascus ibericus</name>
    <dbReference type="NCBI Taxonomy" id="155417"/>
    <lineage>
        <taxon>Eukaryota</taxon>
        <taxon>Fungi</taxon>
        <taxon>Dikarya</taxon>
        <taxon>Ascomycota</taxon>
        <taxon>Pezizomycotina</taxon>
        <taxon>Sordariomycetes</taxon>
        <taxon>Xylariomycetidae</taxon>
        <taxon>Xylariales</taxon>
        <taxon>Xylariales incertae sedis</taxon>
        <taxon>Monosporascus</taxon>
    </lineage>
</organism>
<sequence length="253" mass="27990">MASSSSSAPSFMDSLPPDLFDQTTLVSLASTVAILAVAYGASLAALGRSSPRGRRALFVWHAFDALIHFCLEGSFLYHCFFSWLPVSAVPNPLALAPTPHNYLGHAGAPRAYGPQAGGDDPFARLWMVYAKADRRWAGADLSVISLELLTVFVAGPLACLVCYGLAKRDPRTNILMIVVATMELYGGFITFCPEWLTANHNLDTSNFMYKWVYLVFFNMLWVFIPFYVMWVAVRDINDAFAVRQRASASRKAR</sequence>
<dbReference type="PROSITE" id="PS51751">
    <property type="entry name" value="EXPERA"/>
    <property type="match status" value="1"/>
</dbReference>
<dbReference type="AlphaFoldDB" id="A0A4Q4SYK3"/>
<gene>
    <name evidence="9" type="ORF">DL764_009116</name>
</gene>
<dbReference type="GO" id="GO:0047750">
    <property type="term" value="F:cholestenol delta-isomerase activity"/>
    <property type="evidence" value="ECO:0007669"/>
    <property type="project" value="InterPro"/>
</dbReference>
<dbReference type="InterPro" id="IPR033118">
    <property type="entry name" value="EXPERA"/>
</dbReference>
<evidence type="ECO:0000256" key="4">
    <source>
        <dbReference type="ARBA" id="ARBA00022989"/>
    </source>
</evidence>
<accession>A0A4Q4SYK3</accession>
<dbReference type="STRING" id="155417.A0A4Q4SYK3"/>
<evidence type="ECO:0000256" key="6">
    <source>
        <dbReference type="PROSITE-ProRule" id="PRU01087"/>
    </source>
</evidence>
<evidence type="ECO:0000259" key="8">
    <source>
        <dbReference type="PROSITE" id="PS51751"/>
    </source>
</evidence>
<name>A0A4Q4SYK3_9PEZI</name>